<keyword evidence="8" id="KW-1185">Reference proteome</keyword>
<keyword evidence="7" id="KW-0436">Ligase</keyword>
<feature type="transmembrane region" description="Helical" evidence="5">
    <location>
        <begin position="359"/>
        <end position="379"/>
    </location>
</feature>
<feature type="transmembrane region" description="Helical" evidence="5">
    <location>
        <begin position="165"/>
        <end position="183"/>
    </location>
</feature>
<keyword evidence="2 5" id="KW-0812">Transmembrane</keyword>
<feature type="transmembrane region" description="Helical" evidence="5">
    <location>
        <begin position="12"/>
        <end position="39"/>
    </location>
</feature>
<dbReference type="PANTHER" id="PTHR37422">
    <property type="entry name" value="TEICHURONIC ACID BIOSYNTHESIS PROTEIN TUAE"/>
    <property type="match status" value="1"/>
</dbReference>
<feature type="transmembrane region" description="Helical" evidence="5">
    <location>
        <begin position="236"/>
        <end position="256"/>
    </location>
</feature>
<evidence type="ECO:0000256" key="3">
    <source>
        <dbReference type="ARBA" id="ARBA00022989"/>
    </source>
</evidence>
<name>A0A1M4U1N4_9FLAO</name>
<feature type="domain" description="O-antigen ligase-related" evidence="6">
    <location>
        <begin position="197"/>
        <end position="345"/>
    </location>
</feature>
<dbReference type="GO" id="GO:0016874">
    <property type="term" value="F:ligase activity"/>
    <property type="evidence" value="ECO:0007669"/>
    <property type="project" value="UniProtKB-KW"/>
</dbReference>
<evidence type="ECO:0000256" key="4">
    <source>
        <dbReference type="ARBA" id="ARBA00023136"/>
    </source>
</evidence>
<feature type="transmembrane region" description="Helical" evidence="5">
    <location>
        <begin position="188"/>
        <end position="206"/>
    </location>
</feature>
<dbReference type="PANTHER" id="PTHR37422:SF13">
    <property type="entry name" value="LIPOPOLYSACCHARIDE BIOSYNTHESIS PROTEIN PA4999-RELATED"/>
    <property type="match status" value="1"/>
</dbReference>
<gene>
    <name evidence="7" type="ORF">SAMN03080594_101457</name>
</gene>
<feature type="transmembrane region" description="Helical" evidence="5">
    <location>
        <begin position="93"/>
        <end position="112"/>
    </location>
</feature>
<dbReference type="InterPro" id="IPR051533">
    <property type="entry name" value="WaaL-like"/>
</dbReference>
<accession>A0A1M4U1N4</accession>
<evidence type="ECO:0000313" key="8">
    <source>
        <dbReference type="Proteomes" id="UP000184406"/>
    </source>
</evidence>
<evidence type="ECO:0000256" key="5">
    <source>
        <dbReference type="SAM" id="Phobius"/>
    </source>
</evidence>
<dbReference type="GO" id="GO:0016020">
    <property type="term" value="C:membrane"/>
    <property type="evidence" value="ECO:0007669"/>
    <property type="project" value="UniProtKB-SubCell"/>
</dbReference>
<keyword evidence="3 5" id="KW-1133">Transmembrane helix</keyword>
<dbReference type="Pfam" id="PF04932">
    <property type="entry name" value="Wzy_C"/>
    <property type="match status" value="1"/>
</dbReference>
<comment type="subcellular location">
    <subcellularLocation>
        <location evidence="1">Membrane</location>
        <topology evidence="1">Multi-pass membrane protein</topology>
    </subcellularLocation>
</comment>
<feature type="transmembrane region" description="Helical" evidence="5">
    <location>
        <begin position="119"/>
        <end position="145"/>
    </location>
</feature>
<feature type="transmembrane region" description="Helical" evidence="5">
    <location>
        <begin position="329"/>
        <end position="352"/>
    </location>
</feature>
<dbReference type="Proteomes" id="UP000184406">
    <property type="component" value="Unassembled WGS sequence"/>
</dbReference>
<feature type="transmembrane region" description="Helical" evidence="5">
    <location>
        <begin position="385"/>
        <end position="404"/>
    </location>
</feature>
<evidence type="ECO:0000256" key="1">
    <source>
        <dbReference type="ARBA" id="ARBA00004141"/>
    </source>
</evidence>
<proteinExistence type="predicted"/>
<feature type="transmembrane region" description="Helical" evidence="5">
    <location>
        <begin position="416"/>
        <end position="435"/>
    </location>
</feature>
<reference evidence="8" key="1">
    <citation type="submission" date="2016-11" db="EMBL/GenBank/DDBJ databases">
        <authorList>
            <person name="Varghese N."/>
            <person name="Submissions S."/>
        </authorList>
    </citation>
    <scope>NUCLEOTIDE SEQUENCE [LARGE SCALE GENOMIC DNA]</scope>
    <source>
        <strain evidence="8">DSM 17539</strain>
    </source>
</reference>
<dbReference type="InterPro" id="IPR007016">
    <property type="entry name" value="O-antigen_ligase-rel_domated"/>
</dbReference>
<protein>
    <submittedName>
        <fullName evidence="7">O-antigen ligase</fullName>
    </submittedName>
</protein>
<feature type="transmembrane region" description="Helical" evidence="5">
    <location>
        <begin position="60"/>
        <end position="78"/>
    </location>
</feature>
<dbReference type="AlphaFoldDB" id="A0A1M4U1N4"/>
<feature type="transmembrane region" description="Helical" evidence="5">
    <location>
        <begin position="212"/>
        <end position="229"/>
    </location>
</feature>
<evidence type="ECO:0000256" key="2">
    <source>
        <dbReference type="ARBA" id="ARBA00022692"/>
    </source>
</evidence>
<sequence length="593" mass="68703">MRGIITQKLRHIQEIIFCLWAFSICYPEFNFIFYVFTGISILKVTIEKGWGINKITKEKAPYVFLLLFVLWNIITLIYTEDLYYGIKQVEKKIPLLIIGILGLFGNGLTINLRKILSYYFYGLLSVVTVCIIYSSYMLFTDYYLAVALVKGFTNINLLNIFEHRLYIGISILMITPFLLEEIVLEKKILLRISKILILLLSFYMVYSSGSRILMVSMIAIVLILLYKYIKPKINKRVFFAVFFVSVLAGLTILSFHPRTKLTWELLSKNKPLSKLDNRLVTWDNALKIISEQPVFGTGLGDSKNEMFNAYKKNGDTFELQNELNVHNQYLQIILESGLIGFFLFLCFVYSFYQGAKEKGIYVQTVLIVFGFSFLIESVLSRNLGVFPLTFWIFILLLSDNISPTSNYRDNKNLKNIVLKTSTVLTLGLVFAMLLFSKLKTFDSTDPKTYMTTPFNYVHYNNLPNKDQLPKVTDACSISLNDNFTNYERGVFLAPEVFSTKIDVRVSLTYGIWCYISTDSNINEAYTYAWDRVNVSFRDEYDLTKKGTWQFLSLNDKTFSNSFAAGVRIDLRREFPKMEGKVYFAMPHFKIKNE</sequence>
<keyword evidence="4 5" id="KW-0472">Membrane</keyword>
<evidence type="ECO:0000259" key="6">
    <source>
        <dbReference type="Pfam" id="PF04932"/>
    </source>
</evidence>
<evidence type="ECO:0000313" key="7">
    <source>
        <dbReference type="EMBL" id="SHE50484.1"/>
    </source>
</evidence>
<organism evidence="7 8">
    <name type="scientific">Arenibacter palladensis</name>
    <dbReference type="NCBI Taxonomy" id="237373"/>
    <lineage>
        <taxon>Bacteria</taxon>
        <taxon>Pseudomonadati</taxon>
        <taxon>Bacteroidota</taxon>
        <taxon>Flavobacteriia</taxon>
        <taxon>Flavobacteriales</taxon>
        <taxon>Flavobacteriaceae</taxon>
        <taxon>Arenibacter</taxon>
    </lineage>
</organism>
<dbReference type="EMBL" id="FQUX01000001">
    <property type="protein sequence ID" value="SHE50484.1"/>
    <property type="molecule type" value="Genomic_DNA"/>
</dbReference>